<reference evidence="3 4" key="1">
    <citation type="submission" date="2023-07" db="EMBL/GenBank/DDBJ databases">
        <title>Sequencing the genomes of 1000 actinobacteria strains.</title>
        <authorList>
            <person name="Klenk H.-P."/>
        </authorList>
    </citation>
    <scope>NUCLEOTIDE SEQUENCE [LARGE SCALE GENOMIC DNA]</scope>
    <source>
        <strain evidence="3 4">DSM 17163</strain>
    </source>
</reference>
<evidence type="ECO:0000256" key="2">
    <source>
        <dbReference type="SAM" id="SignalP"/>
    </source>
</evidence>
<dbReference type="Pfam" id="PF03401">
    <property type="entry name" value="TctC"/>
    <property type="match status" value="1"/>
</dbReference>
<comment type="caution">
    <text evidence="3">The sequence shown here is derived from an EMBL/GenBank/DDBJ whole genome shotgun (WGS) entry which is preliminary data.</text>
</comment>
<dbReference type="RefSeq" id="WP_307682543.1">
    <property type="nucleotide sequence ID" value="NZ_JAUSQX010000001.1"/>
</dbReference>
<accession>A0ABT9NFZ9</accession>
<evidence type="ECO:0000313" key="4">
    <source>
        <dbReference type="Proteomes" id="UP001243212"/>
    </source>
</evidence>
<evidence type="ECO:0000313" key="3">
    <source>
        <dbReference type="EMBL" id="MDP9806311.1"/>
    </source>
</evidence>
<dbReference type="SUPFAM" id="SSF53850">
    <property type="entry name" value="Periplasmic binding protein-like II"/>
    <property type="match status" value="1"/>
</dbReference>
<dbReference type="Gene3D" id="3.40.190.10">
    <property type="entry name" value="Periplasmic binding protein-like II"/>
    <property type="match status" value="1"/>
</dbReference>
<dbReference type="InterPro" id="IPR005064">
    <property type="entry name" value="BUG"/>
</dbReference>
<dbReference type="EMBL" id="JAUSQX010000001">
    <property type="protein sequence ID" value="MDP9806311.1"/>
    <property type="molecule type" value="Genomic_DNA"/>
</dbReference>
<organism evidence="3 4">
    <name type="scientific">Trueperella bonasi</name>
    <dbReference type="NCBI Taxonomy" id="312286"/>
    <lineage>
        <taxon>Bacteria</taxon>
        <taxon>Bacillati</taxon>
        <taxon>Actinomycetota</taxon>
        <taxon>Actinomycetes</taxon>
        <taxon>Actinomycetales</taxon>
        <taxon>Actinomycetaceae</taxon>
        <taxon>Trueperella</taxon>
    </lineage>
</organism>
<dbReference type="Proteomes" id="UP001243212">
    <property type="component" value="Unassembled WGS sequence"/>
</dbReference>
<keyword evidence="4" id="KW-1185">Reference proteome</keyword>
<proteinExistence type="inferred from homology"/>
<keyword evidence="3" id="KW-0675">Receptor</keyword>
<dbReference type="PANTHER" id="PTHR42928:SF5">
    <property type="entry name" value="BLR1237 PROTEIN"/>
    <property type="match status" value="1"/>
</dbReference>
<dbReference type="InterPro" id="IPR042100">
    <property type="entry name" value="Bug_dom1"/>
</dbReference>
<sequence length="347" mass="35495">MSTNKRSIFAVLASAALLLSACGGDNGDNGSDNGGSEAGGGSGHVCDVAPDYPSGPIEVIVPFSAGGGTDQVARAVANELSQDLGVQVNVVNRTGGGGVVGHQAIASAKNDGHTIGLVTAELAMMHWQGLTDLTPEGVAGISQVNEDSAVISVSANSPYEDIDQLVAAIKSGDVKNASGTVQGGIGHLAMIGFLGGAGLADDAVTWVPSDGAAPAVQELVAGGVDFIVTSSIGEVRTMLENGEVRALAIMGTEKDPKYTDVPLLSEYGNDYTGGTWRGFAAPVGTDEKIVAELECYLGEIVERPGFTEVMDASAFKIKYRNAEEFAQFMKEADESFGPLMESAGLAH</sequence>
<dbReference type="PROSITE" id="PS51257">
    <property type="entry name" value="PROKAR_LIPOPROTEIN"/>
    <property type="match status" value="1"/>
</dbReference>
<keyword evidence="2" id="KW-0732">Signal</keyword>
<feature type="chain" id="PRO_5045487885" evidence="2">
    <location>
        <begin position="24"/>
        <end position="347"/>
    </location>
</feature>
<evidence type="ECO:0000256" key="1">
    <source>
        <dbReference type="ARBA" id="ARBA00006987"/>
    </source>
</evidence>
<protein>
    <submittedName>
        <fullName evidence="3">Tripartite-type tricarboxylate transporter receptor subunit TctC</fullName>
    </submittedName>
</protein>
<gene>
    <name evidence="3" type="ORF">J2S70_000893</name>
</gene>
<feature type="signal peptide" evidence="2">
    <location>
        <begin position="1"/>
        <end position="23"/>
    </location>
</feature>
<dbReference type="Gene3D" id="3.40.190.150">
    <property type="entry name" value="Bordetella uptake gene, domain 1"/>
    <property type="match status" value="1"/>
</dbReference>
<dbReference type="PIRSF" id="PIRSF017082">
    <property type="entry name" value="YflP"/>
    <property type="match status" value="1"/>
</dbReference>
<name>A0ABT9NFZ9_9ACTO</name>
<comment type="similarity">
    <text evidence="1">Belongs to the UPF0065 (bug) family.</text>
</comment>
<dbReference type="CDD" id="cd07012">
    <property type="entry name" value="PBP2_Bug_TTT"/>
    <property type="match status" value="1"/>
</dbReference>
<dbReference type="PANTHER" id="PTHR42928">
    <property type="entry name" value="TRICARBOXYLATE-BINDING PROTEIN"/>
    <property type="match status" value="1"/>
</dbReference>